<keyword evidence="6" id="KW-0732">Signal</keyword>
<name>A0A4Q7P003_9FLAO</name>
<comment type="subcellular location">
    <subcellularLocation>
        <location evidence="1">Cell outer membrane</location>
    </subcellularLocation>
</comment>
<dbReference type="Gene3D" id="2.60.40.1120">
    <property type="entry name" value="Carboxypeptidase-like, regulatory domain"/>
    <property type="match status" value="1"/>
</dbReference>
<evidence type="ECO:0000256" key="2">
    <source>
        <dbReference type="ARBA" id="ARBA00023136"/>
    </source>
</evidence>
<dbReference type="PRINTS" id="PR01021">
    <property type="entry name" value="OMPADOMAIN"/>
</dbReference>
<evidence type="ECO:0000313" key="8">
    <source>
        <dbReference type="EMBL" id="RZS93101.1"/>
    </source>
</evidence>
<evidence type="ECO:0000256" key="4">
    <source>
        <dbReference type="PROSITE-ProRule" id="PRU00339"/>
    </source>
</evidence>
<dbReference type="InterPro" id="IPR011990">
    <property type="entry name" value="TPR-like_helical_dom_sf"/>
</dbReference>
<dbReference type="InterPro" id="IPR036737">
    <property type="entry name" value="OmpA-like_sf"/>
</dbReference>
<feature type="repeat" description="TPR" evidence="4">
    <location>
        <begin position="61"/>
        <end position="94"/>
    </location>
</feature>
<organism evidence="8 9">
    <name type="scientific">Aquimarina brevivitae</name>
    <dbReference type="NCBI Taxonomy" id="323412"/>
    <lineage>
        <taxon>Bacteria</taxon>
        <taxon>Pseudomonadati</taxon>
        <taxon>Bacteroidota</taxon>
        <taxon>Flavobacteriia</taxon>
        <taxon>Flavobacteriales</taxon>
        <taxon>Flavobacteriaceae</taxon>
        <taxon>Aquimarina</taxon>
    </lineage>
</organism>
<dbReference type="GO" id="GO:0009279">
    <property type="term" value="C:cell outer membrane"/>
    <property type="evidence" value="ECO:0007669"/>
    <property type="project" value="UniProtKB-SubCell"/>
</dbReference>
<evidence type="ECO:0000256" key="6">
    <source>
        <dbReference type="SAM" id="SignalP"/>
    </source>
</evidence>
<dbReference type="Pfam" id="PF00691">
    <property type="entry name" value="OmpA"/>
    <property type="match status" value="1"/>
</dbReference>
<feature type="chain" id="PRO_5020297978" evidence="6">
    <location>
        <begin position="26"/>
        <end position="663"/>
    </location>
</feature>
<dbReference type="AlphaFoldDB" id="A0A4Q7P003"/>
<comment type="caution">
    <text evidence="8">The sequence shown here is derived from an EMBL/GenBank/DDBJ whole genome shotgun (WGS) entry which is preliminary data.</text>
</comment>
<evidence type="ECO:0000256" key="3">
    <source>
        <dbReference type="ARBA" id="ARBA00023237"/>
    </source>
</evidence>
<dbReference type="SUPFAM" id="SSF48452">
    <property type="entry name" value="TPR-like"/>
    <property type="match status" value="1"/>
</dbReference>
<dbReference type="EMBL" id="SGXE01000002">
    <property type="protein sequence ID" value="RZS93101.1"/>
    <property type="molecule type" value="Genomic_DNA"/>
</dbReference>
<dbReference type="PANTHER" id="PTHR30329:SF21">
    <property type="entry name" value="LIPOPROTEIN YIAD-RELATED"/>
    <property type="match status" value="1"/>
</dbReference>
<dbReference type="InterPro" id="IPR050330">
    <property type="entry name" value="Bact_OuterMem_StrucFunc"/>
</dbReference>
<dbReference type="Pfam" id="PF07676">
    <property type="entry name" value="PD40"/>
    <property type="match status" value="2"/>
</dbReference>
<gene>
    <name evidence="8" type="ORF">EV197_1670</name>
</gene>
<evidence type="ECO:0000313" key="9">
    <source>
        <dbReference type="Proteomes" id="UP000292262"/>
    </source>
</evidence>
<dbReference type="SUPFAM" id="SSF82171">
    <property type="entry name" value="DPP6 N-terminal domain-like"/>
    <property type="match status" value="1"/>
</dbReference>
<dbReference type="SUPFAM" id="SSF49464">
    <property type="entry name" value="Carboxypeptidase regulatory domain-like"/>
    <property type="match status" value="1"/>
</dbReference>
<feature type="domain" description="OmpA-like" evidence="7">
    <location>
        <begin position="543"/>
        <end position="663"/>
    </location>
</feature>
<dbReference type="PANTHER" id="PTHR30329">
    <property type="entry name" value="STATOR ELEMENT OF FLAGELLAR MOTOR COMPLEX"/>
    <property type="match status" value="1"/>
</dbReference>
<dbReference type="PROSITE" id="PS51123">
    <property type="entry name" value="OMPA_2"/>
    <property type="match status" value="1"/>
</dbReference>
<dbReference type="Gene3D" id="3.30.1330.60">
    <property type="entry name" value="OmpA-like domain"/>
    <property type="match status" value="1"/>
</dbReference>
<feature type="signal peptide" evidence="6">
    <location>
        <begin position="1"/>
        <end position="25"/>
    </location>
</feature>
<dbReference type="OrthoDB" id="9809364at2"/>
<protein>
    <submittedName>
        <fullName evidence="8">WD40 repeat protein</fullName>
    </submittedName>
</protein>
<sequence length="663" mass="76317">MRTTRTLSRFVTLLFLLGFSIQSFSQEEQLMAKAKEQYDRYEYIDAQQSYLRVLEKGYRSAELFKNLGDSYYYNSQFAEAQKWYKELIESYPKEEIEANYFFKYAQCLKSQEKYEEANTYMEQFATRTDNDQRAKIYREHPDYLERIDYQSGRYDMYNLAVNTEFTDYGGTFYNDQYVVFASTRDTLITKRIIDGRTNEAFLELFKANYDKNSGELLEYEKMSNVLNSKFHESSPAFTKDGNTVYFTRIGYGDEKYKRKGTNIPTNRLFVATKNELGEWSEAKPLPINKDGFSMAHPTLNSAEDTMYFVSDMPGGKGNTDIYKVAINPDGTFGTPENLGDRINTEGKETFPFVSASGDLYFASNGHSGLGGLDVFVTKLEPANDEEKLVINVGKPVNSPKDDFAYVIDEVTRRGYVSSNRPGGKGGDDIYSFLETEELRKFCEITIKGVVKDSQTEEIITNAKVTVFDAEYNVIEVMRSDQNGAYETTEKIDCSATYHIRIEKLEYGMAEMQLDTPDTTQVVDLSDYRELRLVRETRLIQPGEDITEQLALNTVYFSFDKYKIKNEAKEALDKVVEAMKKYPEMNIEIRAHTDSRGPKSYNLMLSKKRAEATMEYLISQGIAAERLTAEGYGEQNIINKCVDNVPCSQEEHQQNRRSEFIIIK</sequence>
<dbReference type="SUPFAM" id="SSF103088">
    <property type="entry name" value="OmpA-like"/>
    <property type="match status" value="1"/>
</dbReference>
<dbReference type="InterPro" id="IPR008969">
    <property type="entry name" value="CarboxyPept-like_regulatory"/>
</dbReference>
<dbReference type="InterPro" id="IPR019734">
    <property type="entry name" value="TPR_rpt"/>
</dbReference>
<dbReference type="Proteomes" id="UP000292262">
    <property type="component" value="Unassembled WGS sequence"/>
</dbReference>
<dbReference type="InterPro" id="IPR006665">
    <property type="entry name" value="OmpA-like"/>
</dbReference>
<keyword evidence="3" id="KW-0998">Cell outer membrane</keyword>
<dbReference type="PROSITE" id="PS50005">
    <property type="entry name" value="TPR"/>
    <property type="match status" value="1"/>
</dbReference>
<evidence type="ECO:0000256" key="1">
    <source>
        <dbReference type="ARBA" id="ARBA00004442"/>
    </source>
</evidence>
<dbReference type="InterPro" id="IPR011659">
    <property type="entry name" value="WD40"/>
</dbReference>
<proteinExistence type="predicted"/>
<dbReference type="Gene3D" id="1.25.40.10">
    <property type="entry name" value="Tetratricopeptide repeat domain"/>
    <property type="match status" value="1"/>
</dbReference>
<dbReference type="InterPro" id="IPR006664">
    <property type="entry name" value="OMP_bac"/>
</dbReference>
<reference evidence="8 9" key="1">
    <citation type="submission" date="2019-02" db="EMBL/GenBank/DDBJ databases">
        <title>Genomic Encyclopedia of Type Strains, Phase IV (KMG-IV): sequencing the most valuable type-strain genomes for metagenomic binning, comparative biology and taxonomic classification.</title>
        <authorList>
            <person name="Goeker M."/>
        </authorList>
    </citation>
    <scope>NUCLEOTIDE SEQUENCE [LARGE SCALE GENOMIC DNA]</scope>
    <source>
        <strain evidence="8 9">DSM 17196</strain>
    </source>
</reference>
<evidence type="ECO:0000256" key="5">
    <source>
        <dbReference type="PROSITE-ProRule" id="PRU00473"/>
    </source>
</evidence>
<keyword evidence="9" id="KW-1185">Reference proteome</keyword>
<keyword evidence="4" id="KW-0802">TPR repeat</keyword>
<dbReference type="CDD" id="cd07185">
    <property type="entry name" value="OmpA_C-like"/>
    <property type="match status" value="1"/>
</dbReference>
<accession>A0A4Q7P003</accession>
<evidence type="ECO:0000259" key="7">
    <source>
        <dbReference type="PROSITE" id="PS51123"/>
    </source>
</evidence>
<keyword evidence="2 5" id="KW-0472">Membrane</keyword>
<dbReference type="RefSeq" id="WP_130286250.1">
    <property type="nucleotide sequence ID" value="NZ_SGXE01000002.1"/>
</dbReference>